<organism evidence="2 3">
    <name type="scientific">Tenggerimyces flavus</name>
    <dbReference type="NCBI Taxonomy" id="1708749"/>
    <lineage>
        <taxon>Bacteria</taxon>
        <taxon>Bacillati</taxon>
        <taxon>Actinomycetota</taxon>
        <taxon>Actinomycetes</taxon>
        <taxon>Propionibacteriales</taxon>
        <taxon>Nocardioidaceae</taxon>
        <taxon>Tenggerimyces</taxon>
    </lineage>
</organism>
<feature type="domain" description="AB hydrolase-1" evidence="1">
    <location>
        <begin position="12"/>
        <end position="217"/>
    </location>
</feature>
<dbReference type="InterPro" id="IPR029058">
    <property type="entry name" value="AB_hydrolase_fold"/>
</dbReference>
<sequence>MGRRITLGTVVPFTQAGYQVYFTNRAPGLPPTTTFADLAASQAEGIREHFGGGPVDVLGHSTGGSLVLQLIADHPDVVRRAVAASAAYRLGPVAKQAQLDLLHKMERDGRFHAQVLVAGFTQNKLLQRLLAVPMRLAPLLIKASRPSDPIAVLRAEDGFDVYDRLPSIQTETLVICGARDYFWTPEMFAETAERLPHGQLVMYPKAGHAIVTMKQFFADVMAFLR</sequence>
<dbReference type="Gene3D" id="3.40.50.1820">
    <property type="entry name" value="alpha/beta hydrolase"/>
    <property type="match status" value="1"/>
</dbReference>
<dbReference type="PANTHER" id="PTHR43798">
    <property type="entry name" value="MONOACYLGLYCEROL LIPASE"/>
    <property type="match status" value="1"/>
</dbReference>
<gene>
    <name evidence="2" type="ORF">ACFOUW_37740</name>
</gene>
<reference evidence="3" key="1">
    <citation type="journal article" date="2019" name="Int. J. Syst. Evol. Microbiol.">
        <title>The Global Catalogue of Microorganisms (GCM) 10K type strain sequencing project: providing services to taxonomists for standard genome sequencing and annotation.</title>
        <authorList>
            <consortium name="The Broad Institute Genomics Platform"/>
            <consortium name="The Broad Institute Genome Sequencing Center for Infectious Disease"/>
            <person name="Wu L."/>
            <person name="Ma J."/>
        </authorList>
    </citation>
    <scope>NUCLEOTIDE SEQUENCE [LARGE SCALE GENOMIC DNA]</scope>
    <source>
        <strain evidence="3">CGMCC 4.7241</strain>
    </source>
</reference>
<dbReference type="SUPFAM" id="SSF53474">
    <property type="entry name" value="alpha/beta-Hydrolases"/>
    <property type="match status" value="1"/>
</dbReference>
<dbReference type="EMBL" id="JBHRZH010000056">
    <property type="protein sequence ID" value="MFC3766621.1"/>
    <property type="molecule type" value="Genomic_DNA"/>
</dbReference>
<dbReference type="Pfam" id="PF12697">
    <property type="entry name" value="Abhydrolase_6"/>
    <property type="match status" value="1"/>
</dbReference>
<dbReference type="GO" id="GO:0016787">
    <property type="term" value="F:hydrolase activity"/>
    <property type="evidence" value="ECO:0007669"/>
    <property type="project" value="UniProtKB-KW"/>
</dbReference>
<accession>A0ABV7YN55</accession>
<keyword evidence="2" id="KW-0378">Hydrolase</keyword>
<keyword evidence="3" id="KW-1185">Reference proteome</keyword>
<name>A0ABV7YN55_9ACTN</name>
<proteinExistence type="predicted"/>
<protein>
    <submittedName>
        <fullName evidence="2">Alpha/beta fold hydrolase</fullName>
    </submittedName>
</protein>
<dbReference type="Proteomes" id="UP001595699">
    <property type="component" value="Unassembled WGS sequence"/>
</dbReference>
<comment type="caution">
    <text evidence="2">The sequence shown here is derived from an EMBL/GenBank/DDBJ whole genome shotgun (WGS) entry which is preliminary data.</text>
</comment>
<evidence type="ECO:0000313" key="2">
    <source>
        <dbReference type="EMBL" id="MFC3766621.1"/>
    </source>
</evidence>
<dbReference type="RefSeq" id="WP_205118163.1">
    <property type="nucleotide sequence ID" value="NZ_JAFBCM010000001.1"/>
</dbReference>
<dbReference type="PANTHER" id="PTHR43798:SF5">
    <property type="entry name" value="MONOACYLGLYCEROL LIPASE ABHD6"/>
    <property type="match status" value="1"/>
</dbReference>
<dbReference type="InterPro" id="IPR000073">
    <property type="entry name" value="AB_hydrolase_1"/>
</dbReference>
<evidence type="ECO:0000259" key="1">
    <source>
        <dbReference type="Pfam" id="PF12697"/>
    </source>
</evidence>
<evidence type="ECO:0000313" key="3">
    <source>
        <dbReference type="Proteomes" id="UP001595699"/>
    </source>
</evidence>
<dbReference type="InterPro" id="IPR050266">
    <property type="entry name" value="AB_hydrolase_sf"/>
</dbReference>